<keyword evidence="2" id="KW-1185">Reference proteome</keyword>
<dbReference type="GeneID" id="64692950"/>
<name>A0A9P7FIL9_9AGAM</name>
<organism evidence="1 2">
    <name type="scientific">Suillus discolor</name>
    <dbReference type="NCBI Taxonomy" id="1912936"/>
    <lineage>
        <taxon>Eukaryota</taxon>
        <taxon>Fungi</taxon>
        <taxon>Dikarya</taxon>
        <taxon>Basidiomycota</taxon>
        <taxon>Agaricomycotina</taxon>
        <taxon>Agaricomycetes</taxon>
        <taxon>Agaricomycetidae</taxon>
        <taxon>Boletales</taxon>
        <taxon>Suillineae</taxon>
        <taxon>Suillaceae</taxon>
        <taxon>Suillus</taxon>
    </lineage>
</organism>
<proteinExistence type="predicted"/>
<evidence type="ECO:0000313" key="1">
    <source>
        <dbReference type="EMBL" id="KAG2119730.1"/>
    </source>
</evidence>
<gene>
    <name evidence="1" type="ORF">F5147DRAFT_563770</name>
</gene>
<reference evidence="1" key="1">
    <citation type="journal article" date="2020" name="New Phytol.">
        <title>Comparative genomics reveals dynamic genome evolution in host specialist ectomycorrhizal fungi.</title>
        <authorList>
            <person name="Lofgren L.A."/>
            <person name="Nguyen N.H."/>
            <person name="Vilgalys R."/>
            <person name="Ruytinx J."/>
            <person name="Liao H.L."/>
            <person name="Branco S."/>
            <person name="Kuo A."/>
            <person name="LaButti K."/>
            <person name="Lipzen A."/>
            <person name="Andreopoulos W."/>
            <person name="Pangilinan J."/>
            <person name="Riley R."/>
            <person name="Hundley H."/>
            <person name="Na H."/>
            <person name="Barry K."/>
            <person name="Grigoriev I.V."/>
            <person name="Stajich J.E."/>
            <person name="Kennedy P.G."/>
        </authorList>
    </citation>
    <scope>NUCLEOTIDE SEQUENCE</scope>
    <source>
        <strain evidence="1">FC423</strain>
    </source>
</reference>
<dbReference type="OrthoDB" id="7691805at2759"/>
<accession>A0A9P7FIL9</accession>
<protein>
    <submittedName>
        <fullName evidence="1">Uncharacterized protein</fullName>
    </submittedName>
</protein>
<dbReference type="Proteomes" id="UP000823399">
    <property type="component" value="Unassembled WGS sequence"/>
</dbReference>
<dbReference type="EMBL" id="JABBWM010000002">
    <property type="protein sequence ID" value="KAG2119730.1"/>
    <property type="molecule type" value="Genomic_DNA"/>
</dbReference>
<dbReference type="RefSeq" id="XP_041299556.1">
    <property type="nucleotide sequence ID" value="XM_041430691.1"/>
</dbReference>
<evidence type="ECO:0000313" key="2">
    <source>
        <dbReference type="Proteomes" id="UP000823399"/>
    </source>
</evidence>
<comment type="caution">
    <text evidence="1">The sequence shown here is derived from an EMBL/GenBank/DDBJ whole genome shotgun (WGS) entry which is preliminary data.</text>
</comment>
<dbReference type="AlphaFoldDB" id="A0A9P7FIL9"/>
<sequence length="153" mass="16983">MGLTLVSISCLTSAGYTVLFHENLSKIFNEKKMMMGEIPVDKGLYCIRGPKRPFAGVMNAKEALTMRDVHTRFSHIAPNSIKCRLKDGIITGIALDPSELTLDKCDSCEYAKATQKAIGKKFGDEVHMDLWGPSPVQTPGHKEYFVSFTDDHT</sequence>